<evidence type="ECO:0000313" key="2">
    <source>
        <dbReference type="EMBL" id="OEU94842.1"/>
    </source>
</evidence>
<dbReference type="InterPro" id="IPR036736">
    <property type="entry name" value="ACP-like_sf"/>
</dbReference>
<dbReference type="Proteomes" id="UP000176101">
    <property type="component" value="Unassembled WGS sequence"/>
</dbReference>
<sequence>MSHQEVFDLVVKHTREVVPELDGHTFEATDSLRELGANSMDRADIIMMTLEALSVSTPLAELAGANNIGELAKLIHDKSTA</sequence>
<dbReference type="PROSITE" id="PS50075">
    <property type="entry name" value="CARRIER"/>
    <property type="match status" value="1"/>
</dbReference>
<dbReference type="RefSeq" id="WP_070198815.1">
    <property type="nucleotide sequence ID" value="NZ_LJGU01000152.1"/>
</dbReference>
<dbReference type="NCBIfam" id="NF005502">
    <property type="entry name" value="PRK07117.1"/>
    <property type="match status" value="1"/>
</dbReference>
<name>A0A1E7JVW0_9ACTN</name>
<comment type="caution">
    <text evidence="2">The sequence shown here is derived from an EMBL/GenBank/DDBJ whole genome shotgun (WGS) entry which is preliminary data.</text>
</comment>
<dbReference type="InterPro" id="IPR009081">
    <property type="entry name" value="PP-bd_ACP"/>
</dbReference>
<organism evidence="2 3">
    <name type="scientific">Streptomyces oceani</name>
    <dbReference type="NCBI Taxonomy" id="1075402"/>
    <lineage>
        <taxon>Bacteria</taxon>
        <taxon>Bacillati</taxon>
        <taxon>Actinomycetota</taxon>
        <taxon>Actinomycetes</taxon>
        <taxon>Kitasatosporales</taxon>
        <taxon>Streptomycetaceae</taxon>
        <taxon>Streptomyces</taxon>
    </lineage>
</organism>
<keyword evidence="3" id="KW-1185">Reference proteome</keyword>
<gene>
    <name evidence="2" type="ORF">AN216_24150</name>
</gene>
<reference evidence="2 3" key="1">
    <citation type="journal article" date="2016" name="Front. Microbiol.">
        <title>Comparative Genomics Analysis of Streptomyces Species Reveals Their Adaptation to the Marine Environment and Their Diversity at the Genomic Level.</title>
        <authorList>
            <person name="Tian X."/>
            <person name="Zhang Z."/>
            <person name="Yang T."/>
            <person name="Chen M."/>
            <person name="Li J."/>
            <person name="Chen F."/>
            <person name="Yang J."/>
            <person name="Li W."/>
            <person name="Zhang B."/>
            <person name="Zhang Z."/>
            <person name="Wu J."/>
            <person name="Zhang C."/>
            <person name="Long L."/>
            <person name="Xiao J."/>
        </authorList>
    </citation>
    <scope>NUCLEOTIDE SEQUENCE [LARGE SCALE GENOMIC DNA]</scope>
    <source>
        <strain evidence="2 3">SCSIO 02100</strain>
    </source>
</reference>
<dbReference type="AlphaFoldDB" id="A0A1E7JVW0"/>
<dbReference type="STRING" id="1075402.AN216_24150"/>
<evidence type="ECO:0000259" key="1">
    <source>
        <dbReference type="PROSITE" id="PS50075"/>
    </source>
</evidence>
<protein>
    <submittedName>
        <fullName evidence="2">Acyl carrier protein</fullName>
    </submittedName>
</protein>
<dbReference type="OrthoDB" id="487863at2"/>
<proteinExistence type="predicted"/>
<dbReference type="SUPFAM" id="SSF47336">
    <property type="entry name" value="ACP-like"/>
    <property type="match status" value="1"/>
</dbReference>
<accession>A0A1E7JVW0</accession>
<dbReference type="Gene3D" id="1.10.1200.10">
    <property type="entry name" value="ACP-like"/>
    <property type="match status" value="1"/>
</dbReference>
<feature type="domain" description="Carrier" evidence="1">
    <location>
        <begin position="4"/>
        <end position="79"/>
    </location>
</feature>
<dbReference type="EMBL" id="LJGU01000152">
    <property type="protein sequence ID" value="OEU94842.1"/>
    <property type="molecule type" value="Genomic_DNA"/>
</dbReference>
<dbReference type="Pfam" id="PF00550">
    <property type="entry name" value="PP-binding"/>
    <property type="match status" value="1"/>
</dbReference>
<evidence type="ECO:0000313" key="3">
    <source>
        <dbReference type="Proteomes" id="UP000176101"/>
    </source>
</evidence>